<organism evidence="2 3">
    <name type="scientific">Perca flavescens</name>
    <name type="common">American yellow perch</name>
    <name type="synonym">Morone flavescens</name>
    <dbReference type="NCBI Taxonomy" id="8167"/>
    <lineage>
        <taxon>Eukaryota</taxon>
        <taxon>Metazoa</taxon>
        <taxon>Chordata</taxon>
        <taxon>Craniata</taxon>
        <taxon>Vertebrata</taxon>
        <taxon>Euteleostomi</taxon>
        <taxon>Actinopterygii</taxon>
        <taxon>Neopterygii</taxon>
        <taxon>Teleostei</taxon>
        <taxon>Neoteleostei</taxon>
        <taxon>Acanthomorphata</taxon>
        <taxon>Eupercaria</taxon>
        <taxon>Perciformes</taxon>
        <taxon>Percoidei</taxon>
        <taxon>Percidae</taxon>
        <taxon>Percinae</taxon>
        <taxon>Perca</taxon>
    </lineage>
</organism>
<dbReference type="AlphaFoldDB" id="A0A484BYQ3"/>
<protein>
    <recommendedName>
        <fullName evidence="1">Endonuclease/exonuclease/phosphatase domain-containing protein</fullName>
    </recommendedName>
</protein>
<proteinExistence type="predicted"/>
<accession>A0A484BYQ3</accession>
<sequence length="212" mass="23596">MPLLHVTTTLNRPDTLTVVQHNTEGLPSHIADIKSHHELLLADVLCLTETHLLGSIVSESLLLEGYNTFKRNRNVSYTNTPHMANKNGGGVSIYVRSHIQVREKQYIQNATDIEFTVVKLEAPINALIAAVYRPPGYSVLSFLSNLQSLLDALEIMDHHPILACGDFNEDLLSRASKPILELFQSKGYEQLITAATTDKNTLLDPVFISRPQ</sequence>
<evidence type="ECO:0000313" key="2">
    <source>
        <dbReference type="EMBL" id="TDG95946.1"/>
    </source>
</evidence>
<dbReference type="InterPro" id="IPR051055">
    <property type="entry name" value="PIF1_helicase"/>
</dbReference>
<dbReference type="PANTHER" id="PTHR47642">
    <property type="entry name" value="ATP-DEPENDENT DNA HELICASE"/>
    <property type="match status" value="1"/>
</dbReference>
<comment type="caution">
    <text evidence="2">The sequence shown here is derived from an EMBL/GenBank/DDBJ whole genome shotgun (WGS) entry which is preliminary data.</text>
</comment>
<dbReference type="Pfam" id="PF03372">
    <property type="entry name" value="Exo_endo_phos"/>
    <property type="match status" value="1"/>
</dbReference>
<dbReference type="InterPro" id="IPR036691">
    <property type="entry name" value="Endo/exonu/phosph_ase_sf"/>
</dbReference>
<dbReference type="Gene3D" id="3.60.10.10">
    <property type="entry name" value="Endonuclease/exonuclease/phosphatase"/>
    <property type="match status" value="1"/>
</dbReference>
<reference evidence="2 3" key="1">
    <citation type="submission" date="2019-01" db="EMBL/GenBank/DDBJ databases">
        <title>A chromosome-scale genome assembly of the yellow perch, Perca flavescens.</title>
        <authorList>
            <person name="Feron R."/>
            <person name="Morvezen R."/>
            <person name="Bestin A."/>
            <person name="Haffray P."/>
            <person name="Klopp C."/>
            <person name="Zahm M."/>
            <person name="Cabau C."/>
            <person name="Roques C."/>
            <person name="Donnadieu C."/>
            <person name="Bouchez O."/>
            <person name="Christie M."/>
            <person name="Larson W."/>
            <person name="Guiguen Y."/>
        </authorList>
    </citation>
    <scope>NUCLEOTIDE SEQUENCE [LARGE SCALE GENOMIC DNA]</scope>
    <source>
        <strain evidence="2">YP-PL-M2</strain>
        <tissue evidence="2">Blood</tissue>
    </source>
</reference>
<dbReference type="GO" id="GO:0003824">
    <property type="term" value="F:catalytic activity"/>
    <property type="evidence" value="ECO:0007669"/>
    <property type="project" value="InterPro"/>
</dbReference>
<evidence type="ECO:0000313" key="3">
    <source>
        <dbReference type="Proteomes" id="UP000295070"/>
    </source>
</evidence>
<dbReference type="STRING" id="8167.A0A484BYQ3"/>
<name>A0A484BYQ3_PERFV</name>
<keyword evidence="3" id="KW-1185">Reference proteome</keyword>
<dbReference type="InterPro" id="IPR005135">
    <property type="entry name" value="Endo/exonuclease/phosphatase"/>
</dbReference>
<feature type="domain" description="Endonuclease/exonuclease/phosphatase" evidence="1">
    <location>
        <begin position="21"/>
        <end position="182"/>
    </location>
</feature>
<dbReference type="PANTHER" id="PTHR47642:SF5">
    <property type="entry name" value="ATP-DEPENDENT DNA HELICASE"/>
    <property type="match status" value="1"/>
</dbReference>
<dbReference type="Proteomes" id="UP000295070">
    <property type="component" value="Unassembled WGS sequence"/>
</dbReference>
<evidence type="ECO:0000259" key="1">
    <source>
        <dbReference type="Pfam" id="PF03372"/>
    </source>
</evidence>
<dbReference type="EMBL" id="SCKG01000031">
    <property type="protein sequence ID" value="TDG95946.1"/>
    <property type="molecule type" value="Genomic_DNA"/>
</dbReference>
<dbReference type="SUPFAM" id="SSF56219">
    <property type="entry name" value="DNase I-like"/>
    <property type="match status" value="1"/>
</dbReference>
<gene>
    <name evidence="2" type="ORF">EPR50_G00242890</name>
</gene>